<evidence type="ECO:0000313" key="1">
    <source>
        <dbReference type="EMBL" id="KAF7261044.1"/>
    </source>
</evidence>
<name>A0A8S9Z2T1_9TREM</name>
<gene>
    <name evidence="1" type="ORF">EG68_01680</name>
</gene>
<protein>
    <submittedName>
        <fullName evidence="1">Uncharacterized protein</fullName>
    </submittedName>
</protein>
<evidence type="ECO:0000313" key="2">
    <source>
        <dbReference type="Proteomes" id="UP000822476"/>
    </source>
</evidence>
<proteinExistence type="predicted"/>
<accession>A0A8S9Z2T1</accession>
<dbReference type="Proteomes" id="UP000822476">
    <property type="component" value="Unassembled WGS sequence"/>
</dbReference>
<dbReference type="Pfam" id="PF11069">
    <property type="entry name" value="CFAP298"/>
    <property type="match status" value="1"/>
</dbReference>
<dbReference type="EMBL" id="JTDE01000509">
    <property type="protein sequence ID" value="KAF7261044.1"/>
    <property type="molecule type" value="Genomic_DNA"/>
</dbReference>
<organism evidence="1 2">
    <name type="scientific">Paragonimus skrjabini miyazakii</name>
    <dbReference type="NCBI Taxonomy" id="59628"/>
    <lineage>
        <taxon>Eukaryota</taxon>
        <taxon>Metazoa</taxon>
        <taxon>Spiralia</taxon>
        <taxon>Lophotrochozoa</taxon>
        <taxon>Platyhelminthes</taxon>
        <taxon>Trematoda</taxon>
        <taxon>Digenea</taxon>
        <taxon>Plagiorchiida</taxon>
        <taxon>Troglotremata</taxon>
        <taxon>Troglotrematidae</taxon>
        <taxon>Paragonimus</taxon>
    </lineage>
</organism>
<reference evidence="1" key="1">
    <citation type="submission" date="2019-07" db="EMBL/GenBank/DDBJ databases">
        <title>Annotation for the trematode Paragonimus miyazaki's.</title>
        <authorList>
            <person name="Choi Y.-J."/>
        </authorList>
    </citation>
    <scope>NUCLEOTIDE SEQUENCE</scope>
    <source>
        <strain evidence="1">Japan</strain>
    </source>
</reference>
<dbReference type="OrthoDB" id="276065at2759"/>
<comment type="caution">
    <text evidence="1">The sequence shown here is derived from an EMBL/GenBank/DDBJ whole genome shotgun (WGS) entry which is preliminary data.</text>
</comment>
<sequence>MAHYYKKQEEWKKLEANDEDSYLYSAWAKPVLDLLNIVADTSSATVPSSYVRVLAVSGINSFLPLLAPITSITSLKVTKRV</sequence>
<keyword evidence="2" id="KW-1185">Reference proteome</keyword>
<dbReference type="GO" id="GO:0003352">
    <property type="term" value="P:regulation of cilium movement"/>
    <property type="evidence" value="ECO:0007669"/>
    <property type="project" value="InterPro"/>
</dbReference>
<dbReference type="InterPro" id="IPR021298">
    <property type="entry name" value="CFAP298"/>
</dbReference>
<dbReference type="AlphaFoldDB" id="A0A8S9Z2T1"/>